<comment type="caution">
    <text evidence="1">The sequence shown here is derived from an EMBL/GenBank/DDBJ whole genome shotgun (WGS) entry which is preliminary data.</text>
</comment>
<dbReference type="Proteomes" id="UP000605259">
    <property type="component" value="Unassembled WGS sequence"/>
</dbReference>
<name>A0A917AR08_9BACI</name>
<organism evidence="1 2">
    <name type="scientific">Priestia taiwanensis</name>
    <dbReference type="NCBI Taxonomy" id="1347902"/>
    <lineage>
        <taxon>Bacteria</taxon>
        <taxon>Bacillati</taxon>
        <taxon>Bacillota</taxon>
        <taxon>Bacilli</taxon>
        <taxon>Bacillales</taxon>
        <taxon>Bacillaceae</taxon>
        <taxon>Priestia</taxon>
    </lineage>
</organism>
<dbReference type="EMBL" id="BMFK01000001">
    <property type="protein sequence ID" value="GGE63919.1"/>
    <property type="molecule type" value="Genomic_DNA"/>
</dbReference>
<dbReference type="AlphaFoldDB" id="A0A917AR08"/>
<reference evidence="1" key="2">
    <citation type="submission" date="2020-09" db="EMBL/GenBank/DDBJ databases">
        <authorList>
            <person name="Sun Q."/>
            <person name="Zhou Y."/>
        </authorList>
    </citation>
    <scope>NUCLEOTIDE SEQUENCE</scope>
    <source>
        <strain evidence="1">CGMCC 1.12698</strain>
    </source>
</reference>
<evidence type="ECO:0000313" key="2">
    <source>
        <dbReference type="Proteomes" id="UP000605259"/>
    </source>
</evidence>
<dbReference type="RefSeq" id="WP_188387549.1">
    <property type="nucleotide sequence ID" value="NZ_BMFK01000001.1"/>
</dbReference>
<reference evidence="1" key="1">
    <citation type="journal article" date="2014" name="Int. J. Syst. Evol. Microbiol.">
        <title>Complete genome sequence of Corynebacterium casei LMG S-19264T (=DSM 44701T), isolated from a smear-ripened cheese.</title>
        <authorList>
            <consortium name="US DOE Joint Genome Institute (JGI-PGF)"/>
            <person name="Walter F."/>
            <person name="Albersmeier A."/>
            <person name="Kalinowski J."/>
            <person name="Ruckert C."/>
        </authorList>
    </citation>
    <scope>NUCLEOTIDE SEQUENCE</scope>
    <source>
        <strain evidence="1">CGMCC 1.12698</strain>
    </source>
</reference>
<accession>A0A917AR08</accession>
<protein>
    <submittedName>
        <fullName evidence="1">Uncharacterized protein</fullName>
    </submittedName>
</protein>
<keyword evidence="2" id="KW-1185">Reference proteome</keyword>
<gene>
    <name evidence="1" type="ORF">GCM10007140_12700</name>
</gene>
<evidence type="ECO:0000313" key="1">
    <source>
        <dbReference type="EMBL" id="GGE63919.1"/>
    </source>
</evidence>
<proteinExistence type="predicted"/>
<sequence length="48" mass="5752">MPRYNIAYHMKAYKDDRELEALLKKVGFTSVQFLEDESRGWLCVKSKR</sequence>